<evidence type="ECO:0000256" key="6">
    <source>
        <dbReference type="SAM" id="MobiDB-lite"/>
    </source>
</evidence>
<keyword evidence="2" id="KW-0805">Transcription regulation</keyword>
<dbReference type="Pfam" id="PF13401">
    <property type="entry name" value="AAA_22"/>
    <property type="match status" value="1"/>
</dbReference>
<feature type="region of interest" description="Disordered" evidence="6">
    <location>
        <begin position="821"/>
        <end position="845"/>
    </location>
</feature>
<dbReference type="InterPro" id="IPR027417">
    <property type="entry name" value="P-loop_NTPase"/>
</dbReference>
<dbReference type="InterPro" id="IPR049945">
    <property type="entry name" value="AAA_22"/>
</dbReference>
<dbReference type="PROSITE" id="PS51755">
    <property type="entry name" value="OMPR_PHOB"/>
    <property type="match status" value="1"/>
</dbReference>
<evidence type="ECO:0000256" key="1">
    <source>
        <dbReference type="ARBA" id="ARBA00005820"/>
    </source>
</evidence>
<dbReference type="Proteomes" id="UP000622552">
    <property type="component" value="Unassembled WGS sequence"/>
</dbReference>
<reference evidence="8" key="1">
    <citation type="submission" date="2020-11" db="EMBL/GenBank/DDBJ databases">
        <title>Sequencing the genomes of 1000 actinobacteria strains.</title>
        <authorList>
            <person name="Klenk H.-P."/>
        </authorList>
    </citation>
    <scope>NUCLEOTIDE SEQUENCE</scope>
    <source>
        <strain evidence="8">DSM 45356</strain>
    </source>
</reference>
<dbReference type="PRINTS" id="PR00364">
    <property type="entry name" value="DISEASERSIST"/>
</dbReference>
<dbReference type="Gene3D" id="1.25.40.10">
    <property type="entry name" value="Tetratricopeptide repeat domain"/>
    <property type="match status" value="3"/>
</dbReference>
<dbReference type="PANTHER" id="PTHR35807">
    <property type="entry name" value="TRANSCRIPTIONAL REGULATOR REDD-RELATED"/>
    <property type="match status" value="1"/>
</dbReference>
<dbReference type="GO" id="GO:0006355">
    <property type="term" value="P:regulation of DNA-templated transcription"/>
    <property type="evidence" value="ECO:0007669"/>
    <property type="project" value="InterPro"/>
</dbReference>
<dbReference type="Pfam" id="PF13181">
    <property type="entry name" value="TPR_8"/>
    <property type="match status" value="1"/>
</dbReference>
<dbReference type="InterPro" id="IPR011990">
    <property type="entry name" value="TPR-like_helical_dom_sf"/>
</dbReference>
<evidence type="ECO:0000313" key="8">
    <source>
        <dbReference type="EMBL" id="MBG6135101.1"/>
    </source>
</evidence>
<dbReference type="AlphaFoldDB" id="A0A8J7GCH9"/>
<dbReference type="SUPFAM" id="SSF48452">
    <property type="entry name" value="TPR-like"/>
    <property type="match status" value="3"/>
</dbReference>
<comment type="similarity">
    <text evidence="1">Belongs to the AfsR/DnrI/RedD regulatory family.</text>
</comment>
<comment type="caution">
    <text evidence="8">The sequence shown here is derived from an EMBL/GenBank/DDBJ whole genome shotgun (WGS) entry which is preliminary data.</text>
</comment>
<dbReference type="Pfam" id="PF13424">
    <property type="entry name" value="TPR_12"/>
    <property type="match status" value="1"/>
</dbReference>
<evidence type="ECO:0000313" key="9">
    <source>
        <dbReference type="Proteomes" id="UP000622552"/>
    </source>
</evidence>
<sequence>MEFRVLGPVEVWKDGAEIPLDGSKQRTVLAALLLADGRIVSDERLSSLLWGENPPATLNAQICTYVSRLRKSADPGMEILRQRPGYLIRLDGARYDHGDFERLAQTGRAALRDGRHADAAEQLRAALALWRGPALANVTEFLLGAEQLRLEEARIAVLESRIDADLALGRHAPLVPELTGLVAEHPLREGLRAQLMTALYRCDRQADALAVYHDGRKVLVDELGVDPGPTLSKAHHDILVACPTLDAPATRIEIAAPRPAMLPADLGDFTGRTAELARVAAVLGDDGATAVPCLVTGMPGVGKSVLAVRAAHQARADFPDGQLYVDLAGDVEPAEALAWFLRALGVEDDALPAGLDERIQMYRTLVATRRVLVVLDNARDDAQVAPLLPGGPTCRVIVTSRAHLPALAAAHPVALEPFGTDDALVLFAAVIGVARYDAERDAAERIVARCAGLPLALRVAGTRLVARPHWPVSRLLDRLETSGQLLDEFRLGALDLRESLHRAYRTLPALARTGLRRLALLDVPDFPAWALAAVLEVPEEPAEDLAEALLDARLLELRIDCGGRQRYAFHDLVRPFARERAEDEEPPRASRAALDRAFGAWLSLATECSRRLDGVSTRPARGDAPRWRLAGGLVNDLAETPVAWFEAEHGALVALVAQAAASGQAAAAWELAGACEDYFELRGHQHDWRRTYQRAHTAARTSGDARGEAAMQLGLARLAGYRGDANASLTYADRAAALHAALGDPVGESEALRRCADAYRHLGHPASAEDGARRALEIAVAGGDRAGTAGARTALGDVLQDLGRHAEARVEYQAAVELSRTLSDPRRTAGALSDPHHTAGAMSEPRRAAGALDGLARLDLEAGRYADAESGLARCLAVYTLAGDQAGRATTLTHLGHLRLAEGRHDAARSLYRDALALLNGLGLQRRYAHACAVTGLGRIAAAQGESGRAVHLLTTAAELWTGLGLATRATGVLTELDGVLGRPRVTA</sequence>
<dbReference type="SMART" id="SM00862">
    <property type="entry name" value="Trans_reg_C"/>
    <property type="match status" value="1"/>
</dbReference>
<dbReference type="PANTHER" id="PTHR35807:SF1">
    <property type="entry name" value="TRANSCRIPTIONAL REGULATOR REDD"/>
    <property type="match status" value="1"/>
</dbReference>
<dbReference type="InterPro" id="IPR019734">
    <property type="entry name" value="TPR_rpt"/>
</dbReference>
<keyword evidence="4" id="KW-0804">Transcription</keyword>
<organism evidence="8 9">
    <name type="scientific">Longispora fulva</name>
    <dbReference type="NCBI Taxonomy" id="619741"/>
    <lineage>
        <taxon>Bacteria</taxon>
        <taxon>Bacillati</taxon>
        <taxon>Actinomycetota</taxon>
        <taxon>Actinomycetes</taxon>
        <taxon>Micromonosporales</taxon>
        <taxon>Micromonosporaceae</taxon>
        <taxon>Longispora</taxon>
    </lineage>
</organism>
<dbReference type="InterPro" id="IPR051677">
    <property type="entry name" value="AfsR-DnrI-RedD_regulator"/>
</dbReference>
<dbReference type="Gene3D" id="3.40.50.300">
    <property type="entry name" value="P-loop containing nucleotide triphosphate hydrolases"/>
    <property type="match status" value="1"/>
</dbReference>
<feature type="DNA-binding region" description="OmpR/PhoB-type" evidence="5">
    <location>
        <begin position="1"/>
        <end position="90"/>
    </location>
</feature>
<gene>
    <name evidence="8" type="ORF">IW245_001295</name>
</gene>
<name>A0A8J7GCH9_9ACTN</name>
<dbReference type="SUPFAM" id="SSF52540">
    <property type="entry name" value="P-loop containing nucleoside triphosphate hydrolases"/>
    <property type="match status" value="1"/>
</dbReference>
<dbReference type="InterPro" id="IPR036388">
    <property type="entry name" value="WH-like_DNA-bd_sf"/>
</dbReference>
<dbReference type="SMART" id="SM01043">
    <property type="entry name" value="BTAD"/>
    <property type="match status" value="1"/>
</dbReference>
<accession>A0A8J7GCH9</accession>
<dbReference type="InterPro" id="IPR016032">
    <property type="entry name" value="Sig_transdc_resp-reg_C-effctor"/>
</dbReference>
<evidence type="ECO:0000256" key="3">
    <source>
        <dbReference type="ARBA" id="ARBA00023125"/>
    </source>
</evidence>
<dbReference type="Gene3D" id="1.10.10.10">
    <property type="entry name" value="Winged helix-like DNA-binding domain superfamily/Winged helix DNA-binding domain"/>
    <property type="match status" value="1"/>
</dbReference>
<dbReference type="RefSeq" id="WP_197002258.1">
    <property type="nucleotide sequence ID" value="NZ_BONS01000003.1"/>
</dbReference>
<dbReference type="SMART" id="SM00028">
    <property type="entry name" value="TPR"/>
    <property type="match status" value="5"/>
</dbReference>
<evidence type="ECO:0000256" key="4">
    <source>
        <dbReference type="ARBA" id="ARBA00023163"/>
    </source>
</evidence>
<dbReference type="InterPro" id="IPR005158">
    <property type="entry name" value="BTAD"/>
</dbReference>
<dbReference type="EMBL" id="JADOUF010000001">
    <property type="protein sequence ID" value="MBG6135101.1"/>
    <property type="molecule type" value="Genomic_DNA"/>
</dbReference>
<keyword evidence="3 5" id="KW-0238">DNA-binding</keyword>
<proteinExistence type="inferred from homology"/>
<dbReference type="GO" id="GO:0000160">
    <property type="term" value="P:phosphorelay signal transduction system"/>
    <property type="evidence" value="ECO:0007669"/>
    <property type="project" value="InterPro"/>
</dbReference>
<dbReference type="GO" id="GO:0003677">
    <property type="term" value="F:DNA binding"/>
    <property type="evidence" value="ECO:0007669"/>
    <property type="project" value="UniProtKB-UniRule"/>
</dbReference>
<feature type="domain" description="OmpR/PhoB-type" evidence="7">
    <location>
        <begin position="1"/>
        <end position="90"/>
    </location>
</feature>
<evidence type="ECO:0000259" key="7">
    <source>
        <dbReference type="PROSITE" id="PS51755"/>
    </source>
</evidence>
<evidence type="ECO:0000256" key="5">
    <source>
        <dbReference type="PROSITE-ProRule" id="PRU01091"/>
    </source>
</evidence>
<protein>
    <submittedName>
        <fullName evidence="8">DNA-binding SARP family transcriptional activator</fullName>
    </submittedName>
</protein>
<dbReference type="SUPFAM" id="SSF46894">
    <property type="entry name" value="C-terminal effector domain of the bipartite response regulators"/>
    <property type="match status" value="1"/>
</dbReference>
<dbReference type="CDD" id="cd15831">
    <property type="entry name" value="BTAD"/>
    <property type="match status" value="1"/>
</dbReference>
<keyword evidence="9" id="KW-1185">Reference proteome</keyword>
<evidence type="ECO:0000256" key="2">
    <source>
        <dbReference type="ARBA" id="ARBA00023015"/>
    </source>
</evidence>
<dbReference type="GO" id="GO:0043531">
    <property type="term" value="F:ADP binding"/>
    <property type="evidence" value="ECO:0007669"/>
    <property type="project" value="InterPro"/>
</dbReference>
<dbReference type="Pfam" id="PF03704">
    <property type="entry name" value="BTAD"/>
    <property type="match status" value="1"/>
</dbReference>
<dbReference type="InterPro" id="IPR001867">
    <property type="entry name" value="OmpR/PhoB-type_DNA-bd"/>
</dbReference>